<dbReference type="GeneID" id="9943742"/>
<gene>
    <name evidence="2" type="ORF">LOAG_06331</name>
</gene>
<dbReference type="CTD" id="9943742"/>
<feature type="region of interest" description="Disordered" evidence="1">
    <location>
        <begin position="1"/>
        <end position="33"/>
    </location>
</feature>
<dbReference type="InParanoid" id="A0A1S0TYM7"/>
<proteinExistence type="predicted"/>
<evidence type="ECO:0000313" key="2">
    <source>
        <dbReference type="EMBL" id="EFO22159.1"/>
    </source>
</evidence>
<feature type="compositionally biased region" description="Low complexity" evidence="1">
    <location>
        <begin position="1"/>
        <end position="18"/>
    </location>
</feature>
<accession>A0A1S0TYM7</accession>
<organism evidence="2">
    <name type="scientific">Loa loa</name>
    <name type="common">Eye worm</name>
    <name type="synonym">Filaria loa</name>
    <dbReference type="NCBI Taxonomy" id="7209"/>
    <lineage>
        <taxon>Eukaryota</taxon>
        <taxon>Metazoa</taxon>
        <taxon>Ecdysozoa</taxon>
        <taxon>Nematoda</taxon>
        <taxon>Chromadorea</taxon>
        <taxon>Rhabditida</taxon>
        <taxon>Spirurina</taxon>
        <taxon>Spiruromorpha</taxon>
        <taxon>Filarioidea</taxon>
        <taxon>Onchocercidae</taxon>
        <taxon>Loa</taxon>
    </lineage>
</organism>
<dbReference type="EMBL" id="JH712137">
    <property type="protein sequence ID" value="EFO22159.1"/>
    <property type="molecule type" value="Genomic_DNA"/>
</dbReference>
<protein>
    <submittedName>
        <fullName evidence="2">Uncharacterized protein</fullName>
    </submittedName>
</protein>
<feature type="non-terminal residue" evidence="2">
    <location>
        <position position="180"/>
    </location>
</feature>
<name>A0A1S0TYM7_LOALO</name>
<dbReference type="RefSeq" id="XP_003141915.1">
    <property type="nucleotide sequence ID" value="XM_003141867.1"/>
</dbReference>
<dbReference type="AlphaFoldDB" id="A0A1S0TYM7"/>
<dbReference type="KEGG" id="loa:LOAG_06331"/>
<reference evidence="2" key="1">
    <citation type="submission" date="2012-04" db="EMBL/GenBank/DDBJ databases">
        <title>The Genome Sequence of Loa loa.</title>
        <authorList>
            <consortium name="The Broad Institute Genome Sequencing Platform"/>
            <consortium name="Broad Institute Genome Sequencing Center for Infectious Disease"/>
            <person name="Nutman T.B."/>
            <person name="Fink D.L."/>
            <person name="Russ C."/>
            <person name="Young S."/>
            <person name="Zeng Q."/>
            <person name="Gargeya S."/>
            <person name="Alvarado L."/>
            <person name="Berlin A."/>
            <person name="Chapman S.B."/>
            <person name="Chen Z."/>
            <person name="Freedman E."/>
            <person name="Gellesch M."/>
            <person name="Goldberg J."/>
            <person name="Griggs A."/>
            <person name="Gujja S."/>
            <person name="Heilman E.R."/>
            <person name="Heiman D."/>
            <person name="Howarth C."/>
            <person name="Mehta T."/>
            <person name="Neiman D."/>
            <person name="Pearson M."/>
            <person name="Roberts A."/>
            <person name="Saif S."/>
            <person name="Shea T."/>
            <person name="Shenoy N."/>
            <person name="Sisk P."/>
            <person name="Stolte C."/>
            <person name="Sykes S."/>
            <person name="White J."/>
            <person name="Yandava C."/>
            <person name="Haas B."/>
            <person name="Henn M.R."/>
            <person name="Nusbaum C."/>
            <person name="Birren B."/>
        </authorList>
    </citation>
    <scope>NUCLEOTIDE SEQUENCE [LARGE SCALE GENOMIC DNA]</scope>
</reference>
<evidence type="ECO:0000256" key="1">
    <source>
        <dbReference type="SAM" id="MobiDB-lite"/>
    </source>
</evidence>
<sequence>MKIVPSESTSWSKSTSKNNDSKNDSKKQKKKLRKHLYISSRKKGTTKVIVVVVVVGCIIEATKSDELQLADMTRNLNFTCITAFELFSIRLTLPVSLKFLTAIGCLVVGCQLSVVSCQLPPSTKSFVPPKTPSLRNSGKECIIENRFELGWSRSGKVAQCPLRCLRSTKSARQTDKAIFN</sequence>